<dbReference type="PANTHER" id="PTHR31432:SF0">
    <property type="entry name" value="INTRAFLAGELLAR TRANSPORT PROTEIN 74 HOMOLOG"/>
    <property type="match status" value="1"/>
</dbReference>
<evidence type="ECO:0000313" key="5">
    <source>
        <dbReference type="EMBL" id="KAE8998224.1"/>
    </source>
</evidence>
<evidence type="ECO:0000313" key="7">
    <source>
        <dbReference type="Proteomes" id="UP000429607"/>
    </source>
</evidence>
<gene>
    <name evidence="5" type="ORF">PR001_g19387</name>
    <name evidence="4" type="ORF">PR002_g20569</name>
    <name evidence="6" type="ORF">PR003_g21116</name>
</gene>
<dbReference type="EMBL" id="QXFT01001948">
    <property type="protein sequence ID" value="KAE9306952.1"/>
    <property type="molecule type" value="Genomic_DNA"/>
</dbReference>
<dbReference type="InterPro" id="IPR029602">
    <property type="entry name" value="IFT74"/>
</dbReference>
<dbReference type="Proteomes" id="UP000429607">
    <property type="component" value="Unassembled WGS sequence"/>
</dbReference>
<dbReference type="GO" id="GO:0030992">
    <property type="term" value="C:intraciliary transport particle B"/>
    <property type="evidence" value="ECO:0007669"/>
    <property type="project" value="InterPro"/>
</dbReference>
<evidence type="ECO:0000313" key="8">
    <source>
        <dbReference type="Proteomes" id="UP000434957"/>
    </source>
</evidence>
<evidence type="ECO:0000313" key="9">
    <source>
        <dbReference type="Proteomes" id="UP000435112"/>
    </source>
</evidence>
<dbReference type="PANTHER" id="PTHR31432">
    <property type="entry name" value="INTRAFLAGELLAR TRANSPORT PROTEIN 74 HOMOLOG"/>
    <property type="match status" value="1"/>
</dbReference>
<dbReference type="Proteomes" id="UP000434957">
    <property type="component" value="Unassembled WGS sequence"/>
</dbReference>
<evidence type="ECO:0000313" key="4">
    <source>
        <dbReference type="EMBL" id="KAE8992378.1"/>
    </source>
</evidence>
<feature type="region of interest" description="Disordered" evidence="2">
    <location>
        <begin position="69"/>
        <end position="88"/>
    </location>
</feature>
<dbReference type="OrthoDB" id="444379at2759"/>
<evidence type="ECO:0000313" key="6">
    <source>
        <dbReference type="EMBL" id="KAE9306952.1"/>
    </source>
</evidence>
<dbReference type="GO" id="GO:0035735">
    <property type="term" value="P:intraciliary transport involved in cilium assembly"/>
    <property type="evidence" value="ECO:0007669"/>
    <property type="project" value="TreeGrafter"/>
</dbReference>
<name>A0A6A3K1M9_9STRA</name>
<dbReference type="AlphaFoldDB" id="A0A6A3K1M9"/>
<dbReference type="Proteomes" id="UP000435112">
    <property type="component" value="Unassembled WGS sequence"/>
</dbReference>
<keyword evidence="8" id="KW-1185">Reference proteome</keyword>
<feature type="coiled-coil region" evidence="1">
    <location>
        <begin position="151"/>
        <end position="226"/>
    </location>
</feature>
<keyword evidence="3" id="KW-0732">Signal</keyword>
<reference evidence="7 9" key="1">
    <citation type="submission" date="2018-09" db="EMBL/GenBank/DDBJ databases">
        <title>Genomic investigation of the strawberry pathogen Phytophthora fragariae indicates pathogenicity is determined by transcriptional variation in three key races.</title>
        <authorList>
            <person name="Adams T.M."/>
            <person name="Armitage A.D."/>
            <person name="Sobczyk M.K."/>
            <person name="Bates H.J."/>
            <person name="Dunwell J.M."/>
            <person name="Nellist C.F."/>
            <person name="Harrison R.J."/>
        </authorList>
    </citation>
    <scope>NUCLEOTIDE SEQUENCE [LARGE SCALE GENOMIC DNA]</scope>
    <source>
        <strain evidence="5 7">SCRP249</strain>
        <strain evidence="4 9">SCRP324</strain>
        <strain evidence="6 8">SCRP333</strain>
    </source>
</reference>
<evidence type="ECO:0000256" key="2">
    <source>
        <dbReference type="SAM" id="MobiDB-lite"/>
    </source>
</evidence>
<evidence type="ECO:0000256" key="1">
    <source>
        <dbReference type="SAM" id="Coils"/>
    </source>
</evidence>
<feature type="compositionally biased region" description="Basic and acidic residues" evidence="2">
    <location>
        <begin position="78"/>
        <end position="88"/>
    </location>
</feature>
<sequence>MLHGAGRHQPWSAWDLQLVRLAVQLLHLTLLFEYDEKLAYEGLELFFCLDPPNVRTQLVINLSVEMTNKANDDGGQASKHERRQDATRLDLQGTTTRVVRDHQAATAVELQKREAELDKVNTLDAKIALELSSLLQKMDTMTADMAEFGKLDQLQEIHAQTKQHLLRLKKQYISRRDAMRQQVTALTTQLENLVQETAAQETAKNLDALEQKLRHHEQNIFHLKEYIDSKSREVDYEHLKQDCFRTLQDLSTLHVAQQQRQQQLNLGIAGGL</sequence>
<keyword evidence="1" id="KW-0175">Coiled coil</keyword>
<organism evidence="5 7">
    <name type="scientific">Phytophthora rubi</name>
    <dbReference type="NCBI Taxonomy" id="129364"/>
    <lineage>
        <taxon>Eukaryota</taxon>
        <taxon>Sar</taxon>
        <taxon>Stramenopiles</taxon>
        <taxon>Oomycota</taxon>
        <taxon>Peronosporomycetes</taxon>
        <taxon>Peronosporales</taxon>
        <taxon>Peronosporaceae</taxon>
        <taxon>Phytophthora</taxon>
    </lineage>
</organism>
<accession>A0A6A3K1M9</accession>
<dbReference type="EMBL" id="QXFU01001975">
    <property type="protein sequence ID" value="KAE8992378.1"/>
    <property type="molecule type" value="Genomic_DNA"/>
</dbReference>
<dbReference type="EMBL" id="QXFV01001794">
    <property type="protein sequence ID" value="KAE8998224.1"/>
    <property type="molecule type" value="Genomic_DNA"/>
</dbReference>
<protein>
    <submittedName>
        <fullName evidence="5">Uncharacterized protein</fullName>
    </submittedName>
</protein>
<dbReference type="GO" id="GO:0048487">
    <property type="term" value="F:beta-tubulin binding"/>
    <property type="evidence" value="ECO:0007669"/>
    <property type="project" value="InterPro"/>
</dbReference>
<feature type="chain" id="PRO_5036164676" evidence="3">
    <location>
        <begin position="25"/>
        <end position="272"/>
    </location>
</feature>
<evidence type="ECO:0000256" key="3">
    <source>
        <dbReference type="SAM" id="SignalP"/>
    </source>
</evidence>
<feature type="signal peptide" evidence="3">
    <location>
        <begin position="1"/>
        <end position="24"/>
    </location>
</feature>
<proteinExistence type="predicted"/>
<comment type="caution">
    <text evidence="5">The sequence shown here is derived from an EMBL/GenBank/DDBJ whole genome shotgun (WGS) entry which is preliminary data.</text>
</comment>
<dbReference type="GO" id="GO:0005929">
    <property type="term" value="C:cilium"/>
    <property type="evidence" value="ECO:0007669"/>
    <property type="project" value="TreeGrafter"/>
</dbReference>